<dbReference type="EMBL" id="JAGQAF010000005">
    <property type="protein sequence ID" value="MCE8537926.1"/>
    <property type="molecule type" value="Genomic_DNA"/>
</dbReference>
<proteinExistence type="inferred from homology"/>
<dbReference type="Proteomes" id="UP000813672">
    <property type="component" value="Unassembled WGS sequence"/>
</dbReference>
<dbReference type="PRINTS" id="PR00039">
    <property type="entry name" value="HTHLYSR"/>
</dbReference>
<dbReference type="AlphaFoldDB" id="A0A9Q3WKV2"/>
<sequence length="300" mass="32999">MFTQKQLEIFRTVMATRSVSGAANRLNLSQPSVSRILADLERAFGAPLFQRRSKGVLPTPEAEAFLEEVERSFAALTKLSEVAAQITRGERGVLSFATITAASLELVPATLARMRVAEKNISVAWQIKSSNWVIDIARSGTLRTGFANLLHMPMGMHILHEDSAPHMCWLPRDHALARKTGPLVMEDLAPYPLVGLLGQVSDEFTLRNIGANSGAPLGAETSIAALTMARACGIIPIVDIFTAHFWVGEHGGIARLIADLPYYRYATFEPLDGRASLIDRTFQQIFIEEQTRIKAWADTQ</sequence>
<dbReference type="PROSITE" id="PS50931">
    <property type="entry name" value="HTH_LYSR"/>
    <property type="match status" value="1"/>
</dbReference>
<dbReference type="Gene3D" id="1.10.10.10">
    <property type="entry name" value="Winged helix-like DNA-binding domain superfamily/Winged helix DNA-binding domain"/>
    <property type="match status" value="1"/>
</dbReference>
<dbReference type="GO" id="GO:0003700">
    <property type="term" value="F:DNA-binding transcription factor activity"/>
    <property type="evidence" value="ECO:0007669"/>
    <property type="project" value="InterPro"/>
</dbReference>
<protein>
    <submittedName>
        <fullName evidence="6">LysR family transcriptional regulator</fullName>
    </submittedName>
</protein>
<evidence type="ECO:0000256" key="3">
    <source>
        <dbReference type="ARBA" id="ARBA00023125"/>
    </source>
</evidence>
<evidence type="ECO:0000313" key="7">
    <source>
        <dbReference type="Proteomes" id="UP000813672"/>
    </source>
</evidence>
<gene>
    <name evidence="6" type="ORF">KBY27_10695</name>
</gene>
<keyword evidence="2" id="KW-0805">Transcription regulation</keyword>
<dbReference type="InterPro" id="IPR036390">
    <property type="entry name" value="WH_DNA-bd_sf"/>
</dbReference>
<evidence type="ECO:0000256" key="2">
    <source>
        <dbReference type="ARBA" id="ARBA00023015"/>
    </source>
</evidence>
<dbReference type="InterPro" id="IPR000847">
    <property type="entry name" value="LysR_HTH_N"/>
</dbReference>
<comment type="similarity">
    <text evidence="1">Belongs to the LysR transcriptional regulatory family.</text>
</comment>
<dbReference type="SUPFAM" id="SSF53850">
    <property type="entry name" value="Periplasmic binding protein-like II"/>
    <property type="match status" value="1"/>
</dbReference>
<dbReference type="PANTHER" id="PTHR30427:SF1">
    <property type="entry name" value="TRANSCRIPTIONAL ACTIVATOR PROTEIN LYSR"/>
    <property type="match status" value="1"/>
</dbReference>
<dbReference type="Pfam" id="PF03466">
    <property type="entry name" value="LysR_substrate"/>
    <property type="match status" value="1"/>
</dbReference>
<comment type="caution">
    <text evidence="6">The sequence shown here is derived from an EMBL/GenBank/DDBJ whole genome shotgun (WGS) entry which is preliminary data.</text>
</comment>
<dbReference type="SUPFAM" id="SSF46785">
    <property type="entry name" value="Winged helix' DNA-binding domain"/>
    <property type="match status" value="1"/>
</dbReference>
<accession>A0A9Q3WKV2</accession>
<evidence type="ECO:0000256" key="1">
    <source>
        <dbReference type="ARBA" id="ARBA00009437"/>
    </source>
</evidence>
<reference evidence="6" key="1">
    <citation type="journal article" date="2021" name="Environ. Microbiol.">
        <title>Cryptic niche differentiation of novel sediment ecotypes of Rugeria pomeroyi correlates with nitrate respiration.</title>
        <authorList>
            <person name="Lin X."/>
            <person name="McNichol J."/>
            <person name="Chu X."/>
            <person name="Qian Y."/>
            <person name="Luo H."/>
        </authorList>
    </citation>
    <scope>NUCLEOTIDE SEQUENCE</scope>
    <source>
        <strain evidence="6">SZCCDBB064</strain>
    </source>
</reference>
<dbReference type="RefSeq" id="WP_234162838.1">
    <property type="nucleotide sequence ID" value="NZ_JAGQAF010000005.1"/>
</dbReference>
<keyword evidence="3" id="KW-0238">DNA-binding</keyword>
<dbReference type="Pfam" id="PF00126">
    <property type="entry name" value="HTH_1"/>
    <property type="match status" value="1"/>
</dbReference>
<keyword evidence="4" id="KW-0804">Transcription</keyword>
<dbReference type="InterPro" id="IPR036388">
    <property type="entry name" value="WH-like_DNA-bd_sf"/>
</dbReference>
<evidence type="ECO:0000313" key="6">
    <source>
        <dbReference type="EMBL" id="MCE8537926.1"/>
    </source>
</evidence>
<organism evidence="6 7">
    <name type="scientific">Ruegeria pomeroyi</name>
    <dbReference type="NCBI Taxonomy" id="89184"/>
    <lineage>
        <taxon>Bacteria</taxon>
        <taxon>Pseudomonadati</taxon>
        <taxon>Pseudomonadota</taxon>
        <taxon>Alphaproteobacteria</taxon>
        <taxon>Rhodobacterales</taxon>
        <taxon>Roseobacteraceae</taxon>
        <taxon>Ruegeria</taxon>
    </lineage>
</organism>
<dbReference type="InterPro" id="IPR005119">
    <property type="entry name" value="LysR_subst-bd"/>
</dbReference>
<evidence type="ECO:0000256" key="4">
    <source>
        <dbReference type="ARBA" id="ARBA00023163"/>
    </source>
</evidence>
<dbReference type="GO" id="GO:0010628">
    <property type="term" value="P:positive regulation of gene expression"/>
    <property type="evidence" value="ECO:0007669"/>
    <property type="project" value="TreeGrafter"/>
</dbReference>
<dbReference type="Gene3D" id="3.40.190.10">
    <property type="entry name" value="Periplasmic binding protein-like II"/>
    <property type="match status" value="2"/>
</dbReference>
<dbReference type="GO" id="GO:0043565">
    <property type="term" value="F:sequence-specific DNA binding"/>
    <property type="evidence" value="ECO:0007669"/>
    <property type="project" value="TreeGrafter"/>
</dbReference>
<name>A0A9Q3WKV2_9RHOB</name>
<evidence type="ECO:0000259" key="5">
    <source>
        <dbReference type="PROSITE" id="PS50931"/>
    </source>
</evidence>
<feature type="domain" description="HTH lysR-type" evidence="5">
    <location>
        <begin position="2"/>
        <end position="59"/>
    </location>
</feature>
<dbReference type="PANTHER" id="PTHR30427">
    <property type="entry name" value="TRANSCRIPTIONAL ACTIVATOR PROTEIN LYSR"/>
    <property type="match status" value="1"/>
</dbReference>